<accession>A0A317VCR0</accession>
<proteinExistence type="predicted"/>
<evidence type="ECO:0008006" key="3">
    <source>
        <dbReference type="Google" id="ProtNLM"/>
    </source>
</evidence>
<dbReference type="STRING" id="1450535.A0A317VCR0"/>
<evidence type="ECO:0000313" key="1">
    <source>
        <dbReference type="EMBL" id="PWY72154.1"/>
    </source>
</evidence>
<dbReference type="GeneID" id="37114814"/>
<name>A0A317VCR0_9EURO</name>
<dbReference type="OrthoDB" id="4216928at2759"/>
<comment type="caution">
    <text evidence="1">The sequence shown here is derived from an EMBL/GenBank/DDBJ whole genome shotgun (WGS) entry which is preliminary data.</text>
</comment>
<evidence type="ECO:0000313" key="2">
    <source>
        <dbReference type="Proteomes" id="UP000246702"/>
    </source>
</evidence>
<organism evidence="1 2">
    <name type="scientific">Aspergillus sclerotioniger CBS 115572</name>
    <dbReference type="NCBI Taxonomy" id="1450535"/>
    <lineage>
        <taxon>Eukaryota</taxon>
        <taxon>Fungi</taxon>
        <taxon>Dikarya</taxon>
        <taxon>Ascomycota</taxon>
        <taxon>Pezizomycotina</taxon>
        <taxon>Eurotiomycetes</taxon>
        <taxon>Eurotiomycetidae</taxon>
        <taxon>Eurotiales</taxon>
        <taxon>Aspergillaceae</taxon>
        <taxon>Aspergillus</taxon>
        <taxon>Aspergillus subgen. Circumdati</taxon>
    </lineage>
</organism>
<dbReference type="Proteomes" id="UP000246702">
    <property type="component" value="Unassembled WGS sequence"/>
</dbReference>
<sequence length="216" mass="24228">MARNEINTPVILSSFKTRIDDLLTSPPPSTHIEALAYTQSLILYQIMRLFDGDIHARVSAEPLIPVLKTAALNLLSLVHFPAVEAETDSSAPMEAVMQSWSDWVYQESARRTALFSFYLIQIYRLIIGENNLSCDGRLGLNHSWYLSAQLWNAQTAFDFAVAWNENQHFLICNADFVGALQSARPADVDLFGRMLLSTVLGVDQAKAWFYSRGAIL</sequence>
<dbReference type="EMBL" id="MSFK01000034">
    <property type="protein sequence ID" value="PWY72154.1"/>
    <property type="molecule type" value="Genomic_DNA"/>
</dbReference>
<dbReference type="AlphaFoldDB" id="A0A317VCR0"/>
<reference evidence="1 2" key="1">
    <citation type="submission" date="2016-12" db="EMBL/GenBank/DDBJ databases">
        <title>The genomes of Aspergillus section Nigri reveals drivers in fungal speciation.</title>
        <authorList>
            <consortium name="DOE Joint Genome Institute"/>
            <person name="Vesth T.C."/>
            <person name="Nybo J."/>
            <person name="Theobald S."/>
            <person name="Brandl J."/>
            <person name="Frisvad J.C."/>
            <person name="Nielsen K.F."/>
            <person name="Lyhne E.K."/>
            <person name="Kogle M.E."/>
            <person name="Kuo A."/>
            <person name="Riley R."/>
            <person name="Clum A."/>
            <person name="Nolan M."/>
            <person name="Lipzen A."/>
            <person name="Salamov A."/>
            <person name="Henrissat B."/>
            <person name="Wiebenga A."/>
            <person name="De Vries R.P."/>
            <person name="Grigoriev I.V."/>
            <person name="Mortensen U.H."/>
            <person name="Andersen M.R."/>
            <person name="Baker S.E."/>
        </authorList>
    </citation>
    <scope>NUCLEOTIDE SEQUENCE [LARGE SCALE GENOMIC DNA]</scope>
    <source>
        <strain evidence="1 2">CBS 115572</strain>
    </source>
</reference>
<dbReference type="RefSeq" id="XP_025463107.1">
    <property type="nucleotide sequence ID" value="XM_025612671.1"/>
</dbReference>
<keyword evidence="2" id="KW-1185">Reference proteome</keyword>
<protein>
    <recommendedName>
        <fullName evidence="3">Transcription factor domain-containing protein</fullName>
    </recommendedName>
</protein>
<gene>
    <name evidence="1" type="ORF">BO94DRAFT_539281</name>
</gene>